<dbReference type="AlphaFoldDB" id="A0A2M8LW66"/>
<evidence type="ECO:0000256" key="2">
    <source>
        <dbReference type="ARBA" id="ARBA00023163"/>
    </source>
</evidence>
<dbReference type="InterPro" id="IPR027383">
    <property type="entry name" value="Znf_put"/>
</dbReference>
<accession>A0A2M8LW66</accession>
<feature type="region of interest" description="Disordered" evidence="3">
    <location>
        <begin position="185"/>
        <end position="238"/>
    </location>
</feature>
<proteinExistence type="predicted"/>
<reference evidence="5 6" key="1">
    <citation type="submission" date="2017-11" db="EMBL/GenBank/DDBJ databases">
        <title>Streptomyces carmine sp. nov., a novel actinomycete isolated from Sophora alopecuroides in Xinjiang, China.</title>
        <authorList>
            <person name="Wang Y."/>
            <person name="Luo X."/>
            <person name="Wan C."/>
            <person name="Zhang L."/>
        </authorList>
    </citation>
    <scope>NUCLEOTIDE SEQUENCE [LARGE SCALE GENOMIC DNA]</scope>
    <source>
        <strain evidence="5 6">TRM SA0054</strain>
    </source>
</reference>
<organism evidence="5 6">
    <name type="scientific">Streptomyces carminius</name>
    <dbReference type="NCBI Taxonomy" id="2665496"/>
    <lineage>
        <taxon>Bacteria</taxon>
        <taxon>Bacillati</taxon>
        <taxon>Actinomycetota</taxon>
        <taxon>Actinomycetes</taxon>
        <taxon>Kitasatosporales</taxon>
        <taxon>Streptomycetaceae</taxon>
        <taxon>Streptomyces</taxon>
    </lineage>
</organism>
<evidence type="ECO:0000256" key="1">
    <source>
        <dbReference type="ARBA" id="ARBA00023015"/>
    </source>
</evidence>
<dbReference type="Pfam" id="PF13490">
    <property type="entry name" value="zf-HC2"/>
    <property type="match status" value="1"/>
</dbReference>
<feature type="compositionally biased region" description="Gly residues" evidence="3">
    <location>
        <begin position="87"/>
        <end position="107"/>
    </location>
</feature>
<name>A0A2M8LW66_9ACTN</name>
<evidence type="ECO:0000259" key="4">
    <source>
        <dbReference type="Pfam" id="PF13490"/>
    </source>
</evidence>
<keyword evidence="1" id="KW-0805">Transcription regulation</keyword>
<comment type="caution">
    <text evidence="5">The sequence shown here is derived from an EMBL/GenBank/DDBJ whole genome shotgun (WGS) entry which is preliminary data.</text>
</comment>
<feature type="domain" description="Putative zinc-finger" evidence="4">
    <location>
        <begin position="22"/>
        <end position="50"/>
    </location>
</feature>
<keyword evidence="2" id="KW-0804">Transcription</keyword>
<gene>
    <name evidence="5" type="ORF">CUT44_20730</name>
</gene>
<protein>
    <recommendedName>
        <fullName evidence="4">Putative zinc-finger domain-containing protein</fullName>
    </recommendedName>
</protein>
<dbReference type="Proteomes" id="UP000230407">
    <property type="component" value="Unassembled WGS sequence"/>
</dbReference>
<feature type="region of interest" description="Disordered" evidence="3">
    <location>
        <begin position="274"/>
        <end position="328"/>
    </location>
</feature>
<dbReference type="Gene3D" id="1.10.10.1320">
    <property type="entry name" value="Anti-sigma factor, zinc-finger domain"/>
    <property type="match status" value="1"/>
</dbReference>
<feature type="compositionally biased region" description="Low complexity" evidence="3">
    <location>
        <begin position="218"/>
        <end position="236"/>
    </location>
</feature>
<evidence type="ECO:0000256" key="3">
    <source>
        <dbReference type="SAM" id="MobiDB-lite"/>
    </source>
</evidence>
<evidence type="ECO:0000313" key="6">
    <source>
        <dbReference type="Proteomes" id="UP000230407"/>
    </source>
</evidence>
<dbReference type="InterPro" id="IPR041916">
    <property type="entry name" value="Anti_sigma_zinc_sf"/>
</dbReference>
<feature type="region of interest" description="Disordered" evidence="3">
    <location>
        <begin position="87"/>
        <end position="125"/>
    </location>
</feature>
<sequence>MSGTFDDLHDPEPTAAEQHLGDRLAALVDGELGHETRERVLAHLATCHACKTEADAQRRLKSVFAEAAPPPPSEGLLARLQGLPGGLGGDFGELGGPGGPGRPGGLGEPSLRGRRPDGRADPAGSTWEFEFLPSGSVLSPDRGFRIHETDRPASRGRRFAFAAAGAVSLAAFALGGALTSTAGGPTAAAGGEGGTAASPPPRTAAAGTERGREREQKTAGTPVGPAAAPTPTSAPTRFGSRVEAEFAARQYELMSVPVLDVPAGLRPPLIRPAYPARQLRTAPPPGSRAPGGQPLMGTSSSTAPAPGAVPTVSPVASPTAVHAAPHGR</sequence>
<evidence type="ECO:0000313" key="5">
    <source>
        <dbReference type="EMBL" id="PJE96201.1"/>
    </source>
</evidence>
<keyword evidence="6" id="KW-1185">Reference proteome</keyword>
<dbReference type="EMBL" id="PGGW01000060">
    <property type="protein sequence ID" value="PJE96201.1"/>
    <property type="molecule type" value="Genomic_DNA"/>
</dbReference>